<dbReference type="RefSeq" id="WP_010795915.1">
    <property type="nucleotide sequence ID" value="NZ_CP044086.1"/>
</dbReference>
<proteinExistence type="predicted"/>
<dbReference type="GO" id="GO:0005886">
    <property type="term" value="C:plasma membrane"/>
    <property type="evidence" value="ECO:0007669"/>
    <property type="project" value="TreeGrafter"/>
</dbReference>
<dbReference type="Pfam" id="PF07690">
    <property type="entry name" value="MFS_1"/>
    <property type="match status" value="1"/>
</dbReference>
<dbReference type="PROSITE" id="PS50850">
    <property type="entry name" value="MFS"/>
    <property type="match status" value="1"/>
</dbReference>
<evidence type="ECO:0000313" key="10">
    <source>
        <dbReference type="Proteomes" id="UP000626180"/>
    </source>
</evidence>
<feature type="transmembrane region" description="Helical" evidence="5">
    <location>
        <begin position="376"/>
        <end position="396"/>
    </location>
</feature>
<dbReference type="PROSITE" id="PS00217">
    <property type="entry name" value="SUGAR_TRANSPORT_2"/>
    <property type="match status" value="1"/>
</dbReference>
<dbReference type="Proteomes" id="UP000626180">
    <property type="component" value="Unassembled WGS sequence"/>
</dbReference>
<feature type="domain" description="Major facilitator superfamily (MFS) profile" evidence="6">
    <location>
        <begin position="14"/>
        <end position="400"/>
    </location>
</feature>
<evidence type="ECO:0000256" key="2">
    <source>
        <dbReference type="ARBA" id="ARBA00022692"/>
    </source>
</evidence>
<comment type="subcellular location">
    <subcellularLocation>
        <location evidence="1">Membrane</location>
        <topology evidence="1">Multi-pass membrane protein</topology>
    </subcellularLocation>
</comment>
<reference evidence="7 10" key="2">
    <citation type="submission" date="2020-10" db="EMBL/GenBank/DDBJ databases">
        <title>Genome sequences of Pseudomonas isolates.</title>
        <authorList>
            <person name="Wessels L."/>
            <person name="Reich F."/>
            <person name="Hammerl J."/>
        </authorList>
    </citation>
    <scope>NUCLEOTIDE SEQUENCE [LARGE SCALE GENOMIC DNA]</scope>
    <source>
        <strain evidence="7 10">20-MO00624-0</strain>
    </source>
</reference>
<dbReference type="Gene3D" id="1.20.1250.20">
    <property type="entry name" value="MFS general substrate transporter like domains"/>
    <property type="match status" value="2"/>
</dbReference>
<dbReference type="Proteomes" id="UP000250443">
    <property type="component" value="Unassembled WGS sequence"/>
</dbReference>
<dbReference type="InterPro" id="IPR005829">
    <property type="entry name" value="Sugar_transporter_CS"/>
</dbReference>
<feature type="transmembrane region" description="Helical" evidence="5">
    <location>
        <begin position="80"/>
        <end position="99"/>
    </location>
</feature>
<feature type="transmembrane region" description="Helical" evidence="5">
    <location>
        <begin position="137"/>
        <end position="156"/>
    </location>
</feature>
<evidence type="ECO:0000313" key="9">
    <source>
        <dbReference type="Proteomes" id="UP000250443"/>
    </source>
</evidence>
<evidence type="ECO:0000313" key="7">
    <source>
        <dbReference type="EMBL" id="MBF8642622.1"/>
    </source>
</evidence>
<dbReference type="EMBL" id="JADMCD010000010">
    <property type="protein sequence ID" value="MBF8642622.1"/>
    <property type="molecule type" value="Genomic_DNA"/>
</dbReference>
<accession>A0A2X2D2I3</accession>
<feature type="transmembrane region" description="Helical" evidence="5">
    <location>
        <begin position="311"/>
        <end position="333"/>
    </location>
</feature>
<evidence type="ECO:0000256" key="5">
    <source>
        <dbReference type="SAM" id="Phobius"/>
    </source>
</evidence>
<evidence type="ECO:0000256" key="3">
    <source>
        <dbReference type="ARBA" id="ARBA00022989"/>
    </source>
</evidence>
<keyword evidence="2 5" id="KW-0812">Transmembrane</keyword>
<evidence type="ECO:0000313" key="8">
    <source>
        <dbReference type="EMBL" id="SPZ11906.1"/>
    </source>
</evidence>
<dbReference type="AlphaFoldDB" id="A0A2X2D2I3"/>
<feature type="transmembrane region" description="Helical" evidence="5">
    <location>
        <begin position="168"/>
        <end position="188"/>
    </location>
</feature>
<dbReference type="InterPro" id="IPR011701">
    <property type="entry name" value="MFS"/>
</dbReference>
<evidence type="ECO:0000256" key="1">
    <source>
        <dbReference type="ARBA" id="ARBA00004141"/>
    </source>
</evidence>
<dbReference type="PANTHER" id="PTHR23508">
    <property type="entry name" value="CARBOXYLIC ACID TRANSPORTER PROTEIN HOMOLOG"/>
    <property type="match status" value="1"/>
</dbReference>
<reference evidence="8 9" key="1">
    <citation type="submission" date="2018-06" db="EMBL/GenBank/DDBJ databases">
        <authorList>
            <consortium name="Pathogen Informatics"/>
            <person name="Doyle S."/>
        </authorList>
    </citation>
    <scope>NUCLEOTIDE SEQUENCE [LARGE SCALE GENOMIC DNA]</scope>
    <source>
        <strain evidence="8 9">NCTC11842</strain>
    </source>
</reference>
<dbReference type="CDD" id="cd17365">
    <property type="entry name" value="MFS_PcaK_like"/>
    <property type="match status" value="1"/>
</dbReference>
<dbReference type="InterPro" id="IPR020846">
    <property type="entry name" value="MFS_dom"/>
</dbReference>
<dbReference type="PROSITE" id="PS00216">
    <property type="entry name" value="SUGAR_TRANSPORT_1"/>
    <property type="match status" value="1"/>
</dbReference>
<organism evidence="8 9">
    <name type="scientific">Pseudomonas luteola</name>
    <dbReference type="NCBI Taxonomy" id="47886"/>
    <lineage>
        <taxon>Bacteria</taxon>
        <taxon>Pseudomonadati</taxon>
        <taxon>Pseudomonadota</taxon>
        <taxon>Gammaproteobacteria</taxon>
        <taxon>Pseudomonadales</taxon>
        <taxon>Pseudomonadaceae</taxon>
        <taxon>Pseudomonas</taxon>
    </lineage>
</organism>
<sequence length="415" mass="42710">MTTLGMADARTRLTIGLCFVVALLEGMDLQAMGIAAPSMAAAFGFKPAQMGLVFSASILGLLPGAFLGGWCADRIGRKKVLIASVVLFGLFSLASAHVWDMQSLLIARFMTGIGLGGALPNLIALSSESAGERARNTAVSLMYCGVPLGGALAAIVGLLETGLGWRTVFYVGGFAPLLVAPLLGVYLMESSAFVKSRQAARATEQSIRTWDGLFHQVRASTTLMLWVSYFFTLTVMYMLLNWLPSLLVGQGFTRSQAVTVQILFNIGGGIGSVLFGLLMDRWKPRIVVVAIYAGILAGLAGLGLSSSFAGVIMAGFLAGLFVVGGQLVLYALAPLVYPAAVRATGVGSAVAIGRLGAMAGPLLAGQVLAMGGAASTLVIATAPGVLIAAASVLCLLNRQAAKPVSTGVLAGEPAH</sequence>
<gene>
    <name evidence="8" type="primary">pcaK_4</name>
    <name evidence="7" type="synonym">mhpT</name>
    <name evidence="7" type="ORF">IRZ65_18240</name>
    <name evidence="8" type="ORF">NCTC11842_04161</name>
</gene>
<dbReference type="GO" id="GO:0046943">
    <property type="term" value="F:carboxylic acid transmembrane transporter activity"/>
    <property type="evidence" value="ECO:0007669"/>
    <property type="project" value="TreeGrafter"/>
</dbReference>
<dbReference type="NCBIfam" id="NF008586">
    <property type="entry name" value="PRK11551.1"/>
    <property type="match status" value="1"/>
</dbReference>
<keyword evidence="4 5" id="KW-0472">Membrane</keyword>
<feature type="transmembrane region" description="Helical" evidence="5">
    <location>
        <begin position="52"/>
        <end position="73"/>
    </location>
</feature>
<feature type="transmembrane region" description="Helical" evidence="5">
    <location>
        <begin position="105"/>
        <end position="125"/>
    </location>
</feature>
<dbReference type="PANTHER" id="PTHR23508:SF10">
    <property type="entry name" value="CARBOXYLIC ACID TRANSPORTER PROTEIN HOMOLOG"/>
    <property type="match status" value="1"/>
</dbReference>
<protein>
    <submittedName>
        <fullName evidence="7">3-(3-hydroxy-phenyl)propionate transporter MhpT</fullName>
    </submittedName>
    <submittedName>
        <fullName evidence="8">Putative 3-hydroxyphenylpropionic transporter MhpT</fullName>
    </submittedName>
</protein>
<feature type="transmembrane region" description="Helical" evidence="5">
    <location>
        <begin position="286"/>
        <end position="305"/>
    </location>
</feature>
<dbReference type="EMBL" id="UAUF01000014">
    <property type="protein sequence ID" value="SPZ11906.1"/>
    <property type="molecule type" value="Genomic_DNA"/>
</dbReference>
<dbReference type="InterPro" id="IPR036259">
    <property type="entry name" value="MFS_trans_sf"/>
</dbReference>
<name>A0A2X2D2I3_PSELU</name>
<feature type="transmembrane region" description="Helical" evidence="5">
    <location>
        <begin position="345"/>
        <end position="364"/>
    </location>
</feature>
<keyword evidence="3 5" id="KW-1133">Transmembrane helix</keyword>
<evidence type="ECO:0000256" key="4">
    <source>
        <dbReference type="ARBA" id="ARBA00023136"/>
    </source>
</evidence>
<keyword evidence="10" id="KW-1185">Reference proteome</keyword>
<dbReference type="SUPFAM" id="SSF103473">
    <property type="entry name" value="MFS general substrate transporter"/>
    <property type="match status" value="1"/>
</dbReference>
<feature type="transmembrane region" description="Helical" evidence="5">
    <location>
        <begin position="260"/>
        <end position="279"/>
    </location>
</feature>
<feature type="transmembrane region" description="Helical" evidence="5">
    <location>
        <begin position="223"/>
        <end position="240"/>
    </location>
</feature>
<evidence type="ECO:0000259" key="6">
    <source>
        <dbReference type="PROSITE" id="PS50850"/>
    </source>
</evidence>